<dbReference type="Proteomes" id="UP001210380">
    <property type="component" value="Unassembled WGS sequence"/>
</dbReference>
<dbReference type="EMBL" id="JAQGLA010000083">
    <property type="protein sequence ID" value="MDA3630004.1"/>
    <property type="molecule type" value="Genomic_DNA"/>
</dbReference>
<dbReference type="SUPFAM" id="SSF52540">
    <property type="entry name" value="P-loop containing nucleoside triphosphate hydrolases"/>
    <property type="match status" value="1"/>
</dbReference>
<proteinExistence type="predicted"/>
<reference evidence="1 2" key="1">
    <citation type="submission" date="2022-11" db="EMBL/GenBank/DDBJ databases">
        <title>Draft genome sequence of Saccharopolyspora sp. WRP15-2 isolated from rhizosphere soils of wild rice in Thailand.</title>
        <authorList>
            <person name="Duangmal K."/>
            <person name="Kammanee S."/>
            <person name="Muangham S."/>
        </authorList>
    </citation>
    <scope>NUCLEOTIDE SEQUENCE [LARGE SCALE GENOMIC DNA]</scope>
    <source>
        <strain evidence="1 2">WRP15-2</strain>
    </source>
</reference>
<accession>A0ABT4V7S5</accession>
<comment type="caution">
    <text evidence="1">The sequence shown here is derived from an EMBL/GenBank/DDBJ whole genome shotgun (WGS) entry which is preliminary data.</text>
</comment>
<name>A0ABT4V7S5_9PSEU</name>
<dbReference type="Gene3D" id="1.10.8.430">
    <property type="entry name" value="Helical domain of apoptotic protease-activating factors"/>
    <property type="match status" value="1"/>
</dbReference>
<dbReference type="PANTHER" id="PTHR23155">
    <property type="entry name" value="DISEASE RESISTANCE PROTEIN RP"/>
    <property type="match status" value="1"/>
</dbReference>
<dbReference type="InterPro" id="IPR042197">
    <property type="entry name" value="Apaf_helical"/>
</dbReference>
<dbReference type="InterPro" id="IPR011990">
    <property type="entry name" value="TPR-like_helical_dom_sf"/>
</dbReference>
<protein>
    <submittedName>
        <fullName evidence="1">NB-ARC domain-containing protein</fullName>
    </submittedName>
</protein>
<dbReference type="SUPFAM" id="SSF48452">
    <property type="entry name" value="TPR-like"/>
    <property type="match status" value="1"/>
</dbReference>
<dbReference type="InterPro" id="IPR044974">
    <property type="entry name" value="Disease_R_plants"/>
</dbReference>
<sequence>MDRHEVLSQMRDHLRKCRGDGHICRMQVHGMPGVGTSSLVREFAERQRDFFDGQPIWLYGQQVDGNSVAETFLLRQALLNLGVPETELAATREGLKAAYHQRLSKLQKLIVVDGLVRSDLLKDLVPENSPESAIVVIAHELSRSLIPAGFERYWVKKLPDEEAVDLFRYHLRETAAEIDDSAVEELASLCRGIPLLIEVVAAQLVGRAVLAGPLLNKLRESSSALLRFDDEARIPSFLEVAYKELPKELRRAYRRCALIPGSSFSADAAAVVLGSSADDAAIVLHDLVDQNLLISDGERFDFHDLVRIDAQEKANREDGAQLCRELKAELVTWFVGEANPRDRALSDRWRAGPLFDQIPEPEFEVTRDEALDWFAAELSNLLACVREAPALGRGEAAVQLAVLLFKYLHYHHHYDVWLEVHDIALDVATDRAARMQLHQQRGAGHLAVGELDRAEVDFAEFSRIAHEIGDKHGQQSSYEWIGKLKAKRGDLRGALQDYALSWEVVEEATAEEISPEQQERMFALISLQRARAFGKLGDRERAEQHVSRALEYFGEGTKEPDNRAKCLHTRGRVRAGVGARADLSAAAELFRSEGAVKLLADVLVDLGDAAAEDGDAAAVVESYEEALVLYEKIGDTKVDEVKAKLEESGH</sequence>
<dbReference type="Gene3D" id="3.40.50.300">
    <property type="entry name" value="P-loop containing nucleotide triphosphate hydrolases"/>
    <property type="match status" value="1"/>
</dbReference>
<gene>
    <name evidence="1" type="ORF">OU415_31560</name>
</gene>
<dbReference type="InterPro" id="IPR027417">
    <property type="entry name" value="P-loop_NTPase"/>
</dbReference>
<dbReference type="RefSeq" id="WP_270953133.1">
    <property type="nucleotide sequence ID" value="NZ_JAQGLA010000083.1"/>
</dbReference>
<organism evidence="1 2">
    <name type="scientific">Saccharopolyspora oryzae</name>
    <dbReference type="NCBI Taxonomy" id="2997343"/>
    <lineage>
        <taxon>Bacteria</taxon>
        <taxon>Bacillati</taxon>
        <taxon>Actinomycetota</taxon>
        <taxon>Actinomycetes</taxon>
        <taxon>Pseudonocardiales</taxon>
        <taxon>Pseudonocardiaceae</taxon>
        <taxon>Saccharopolyspora</taxon>
    </lineage>
</organism>
<dbReference type="PRINTS" id="PR00364">
    <property type="entry name" value="DISEASERSIST"/>
</dbReference>
<keyword evidence="2" id="KW-1185">Reference proteome</keyword>
<evidence type="ECO:0000313" key="2">
    <source>
        <dbReference type="Proteomes" id="UP001210380"/>
    </source>
</evidence>
<dbReference type="PANTHER" id="PTHR23155:SF1205">
    <property type="entry name" value="DISEASE RESISTANCE PROTEIN RPM1"/>
    <property type="match status" value="1"/>
</dbReference>
<dbReference type="Gene3D" id="1.25.40.10">
    <property type="entry name" value="Tetratricopeptide repeat domain"/>
    <property type="match status" value="1"/>
</dbReference>
<evidence type="ECO:0000313" key="1">
    <source>
        <dbReference type="EMBL" id="MDA3630004.1"/>
    </source>
</evidence>